<keyword evidence="4" id="KW-1185">Reference proteome</keyword>
<evidence type="ECO:0000256" key="1">
    <source>
        <dbReference type="SAM" id="MobiDB-lite"/>
    </source>
</evidence>
<organism evidence="3 4">
    <name type="scientific">Septoria linicola</name>
    <dbReference type="NCBI Taxonomy" id="215465"/>
    <lineage>
        <taxon>Eukaryota</taxon>
        <taxon>Fungi</taxon>
        <taxon>Dikarya</taxon>
        <taxon>Ascomycota</taxon>
        <taxon>Pezizomycotina</taxon>
        <taxon>Dothideomycetes</taxon>
        <taxon>Dothideomycetidae</taxon>
        <taxon>Mycosphaerellales</taxon>
        <taxon>Mycosphaerellaceae</taxon>
        <taxon>Septoria</taxon>
    </lineage>
</organism>
<feature type="region of interest" description="Disordered" evidence="1">
    <location>
        <begin position="1230"/>
        <end position="1254"/>
    </location>
</feature>
<evidence type="ECO:0000259" key="2">
    <source>
        <dbReference type="PROSITE" id="PS50172"/>
    </source>
</evidence>
<feature type="compositionally biased region" description="Low complexity" evidence="1">
    <location>
        <begin position="894"/>
        <end position="904"/>
    </location>
</feature>
<dbReference type="PROSITE" id="PS50172">
    <property type="entry name" value="BRCT"/>
    <property type="match status" value="1"/>
</dbReference>
<feature type="region of interest" description="Disordered" evidence="1">
    <location>
        <begin position="327"/>
        <end position="346"/>
    </location>
</feature>
<feature type="compositionally biased region" description="Low complexity" evidence="1">
    <location>
        <begin position="93"/>
        <end position="108"/>
    </location>
</feature>
<feature type="compositionally biased region" description="Acidic residues" evidence="1">
    <location>
        <begin position="263"/>
        <end position="284"/>
    </location>
</feature>
<feature type="compositionally biased region" description="Low complexity" evidence="1">
    <location>
        <begin position="863"/>
        <end position="878"/>
    </location>
</feature>
<feature type="domain" description="BRCT" evidence="2">
    <location>
        <begin position="1063"/>
        <end position="1165"/>
    </location>
</feature>
<proteinExistence type="predicted"/>
<reference evidence="3" key="1">
    <citation type="submission" date="2022-06" db="EMBL/GenBank/DDBJ databases">
        <title>Complete genome sequences of two strains of the flax pathogen Septoria linicola.</title>
        <authorList>
            <person name="Lapalu N."/>
            <person name="Simon A."/>
            <person name="Demenou B."/>
            <person name="Paumier D."/>
            <person name="Guillot M.-P."/>
            <person name="Gout L."/>
            <person name="Valade R."/>
        </authorList>
    </citation>
    <scope>NUCLEOTIDE SEQUENCE</scope>
    <source>
        <strain evidence="3">SE15195</strain>
    </source>
</reference>
<dbReference type="CDD" id="cd17716">
    <property type="entry name" value="BRCT_microcephalin_rpt1"/>
    <property type="match status" value="1"/>
</dbReference>
<feature type="region of interest" description="Disordered" evidence="1">
    <location>
        <begin position="783"/>
        <end position="1005"/>
    </location>
</feature>
<feature type="compositionally biased region" description="Polar residues" evidence="1">
    <location>
        <begin position="905"/>
        <end position="922"/>
    </location>
</feature>
<feature type="compositionally biased region" description="Low complexity" evidence="1">
    <location>
        <begin position="141"/>
        <end position="154"/>
    </location>
</feature>
<dbReference type="EMBL" id="CP099418">
    <property type="protein sequence ID" value="USW47956.1"/>
    <property type="molecule type" value="Genomic_DNA"/>
</dbReference>
<dbReference type="Gene3D" id="3.40.50.10190">
    <property type="entry name" value="BRCT domain"/>
    <property type="match status" value="1"/>
</dbReference>
<feature type="compositionally biased region" description="Low complexity" evidence="1">
    <location>
        <begin position="328"/>
        <end position="337"/>
    </location>
</feature>
<feature type="compositionally biased region" description="Basic and acidic residues" evidence="1">
    <location>
        <begin position="220"/>
        <end position="241"/>
    </location>
</feature>
<feature type="compositionally biased region" description="Low complexity" evidence="1">
    <location>
        <begin position="29"/>
        <end position="39"/>
    </location>
</feature>
<dbReference type="InterPro" id="IPR036420">
    <property type="entry name" value="BRCT_dom_sf"/>
</dbReference>
<dbReference type="InterPro" id="IPR001357">
    <property type="entry name" value="BRCT_dom"/>
</dbReference>
<sequence>MVSTRGGARTSVPEPDTMLKKKPVRKAAAKPTTATVPKTKATRTRKAQPEPEQEGAAVEEEEIDELAEPAPAPVKTTRRGRPPVKKDEEPTKKTAVVKATTKTKTLAKPTRSAAGNPTKATRSGEEKTEEKAEPRKAPELKPAQTRATRPTRATAAKEKAAPLSPKKITQVSKASSKKNDDSKMGAAKSSLKGRPVARGRGVSDENAGILDLKPSAARTQHKEVRSTGFEKTEATTKRELATDVQEDGTNAPEQVHDEAEPTTQEEDLHSEDELLADQGSDDELCAPKTPMKRCDPREQSRYSPAKTTQLSSIDVPDKTPVRRFQVLGTQQGTPQTQRPYCKPSVPMSEVRPMTVARARDTAMVFPKLQPLPQMNAGKLFANSNLESVVCRAATTAVEEEDVHMESPQEFVEQDSDTSLLVDASIADLSMSTVAAATVSAEDAIEENDEAEQPDDPNSYVVGPEENIVDEEMENDDTDMNIDFSHTTDDSVLITPQEIDSFAENSVENVEMQGVSGTPRPETMIWANIRQDVTIPFVFDGDASPARNLPQAEPTERLSIVADFASELRSEDDVDSTSESSKTAPIMKIAFTPDLSLTRQKECDRPSAEDVTVNMSDFLDVSSIAELRDSTSAHDETATEVDVDTVMAKNPTVEDIVEDESVLDGDVTLMCEEQVVPRFAISTPIKLTTVEDVTEEEFTADGEETLLIAESVCPATVERSPVKLVTAEDAYEVDGAAVEGDMTLSLEEPPCPRTVRRSPVKLTLVEDVPEEIEEAEGDLTLMLGSPLDSPLPQQPRTPALIDDRCSSNVTPLDLEDANTPHYARSTFSSRRKSISDGSRPTTSDGERRPVNAQPTASAWFDDVAASTQATPRRSRSSSAHSRRDQSRSRSRPRTPARTTGASTSSNAPTHGPPQTRTANSQSASRERFPGMPPAESYQELLESPDVEMSLTRSSERKASIPRVTPLKRKSLHEDDAGSPEAANPQQVLPERFPGMPSRSTYGVQTARPTTRFRTPTRQSPIRRPATTQKPTSLRKIALKAASTPMKAQLPAVSQTPGQVPMTPHPAAPLRGVVALVDVYTHDGACASQSFAILLKRLGAKTTKTFNENVTHLVFKEGAPKLLQALVLHNKQIATGGNGKGIFCVNSRWVNDCDARGRRMPELDEGYAVELDDYQRTAKRRRKSMEPMALLKTNGGSVVRDRKSSAGRVSIGRMSTKEGMFESPEESGYLDIENKENEDDGGCSEPATPAYLKAPDSLIQQTVPAKRAQKLDLGAKADKQRRLTFADGLEF</sequence>
<feature type="region of interest" description="Disordered" evidence="1">
    <location>
        <begin position="1"/>
        <end position="319"/>
    </location>
</feature>
<feature type="compositionally biased region" description="Basic and acidic residues" evidence="1">
    <location>
        <begin position="122"/>
        <end position="139"/>
    </location>
</feature>
<gene>
    <name evidence="3" type="ORF">Slin15195_G012750</name>
</gene>
<feature type="compositionally biased region" description="Acidic residues" evidence="1">
    <location>
        <begin position="51"/>
        <end position="67"/>
    </location>
</feature>
<dbReference type="SUPFAM" id="SSF52113">
    <property type="entry name" value="BRCT domain"/>
    <property type="match status" value="1"/>
</dbReference>
<feature type="compositionally biased region" description="Polar residues" evidence="1">
    <location>
        <begin position="301"/>
        <end position="312"/>
    </location>
</feature>
<evidence type="ECO:0000313" key="4">
    <source>
        <dbReference type="Proteomes" id="UP001056384"/>
    </source>
</evidence>
<evidence type="ECO:0000313" key="3">
    <source>
        <dbReference type="EMBL" id="USW47956.1"/>
    </source>
</evidence>
<protein>
    <submittedName>
        <fullName evidence="3">BRCT domain-containing protein</fullName>
    </submittedName>
</protein>
<accession>A0A9Q9EDP2</accession>
<dbReference type="Proteomes" id="UP001056384">
    <property type="component" value="Chromosome 1"/>
</dbReference>
<name>A0A9Q9EDP2_9PEZI</name>
<dbReference type="OrthoDB" id="2384350at2759"/>